<feature type="compositionally biased region" description="Polar residues" evidence="5">
    <location>
        <begin position="198"/>
        <end position="216"/>
    </location>
</feature>
<dbReference type="Pfam" id="PF00628">
    <property type="entry name" value="PHD"/>
    <property type="match status" value="1"/>
</dbReference>
<dbReference type="InterPro" id="IPR001965">
    <property type="entry name" value="Znf_PHD"/>
</dbReference>
<dbReference type="CDD" id="cd15489">
    <property type="entry name" value="PHD_SF"/>
    <property type="match status" value="1"/>
</dbReference>
<evidence type="ECO:0000259" key="6">
    <source>
        <dbReference type="PROSITE" id="PS50016"/>
    </source>
</evidence>
<dbReference type="InterPro" id="IPR019787">
    <property type="entry name" value="Znf_PHD-finger"/>
</dbReference>
<reference evidence="7 8" key="1">
    <citation type="submission" date="2020-06" db="EMBL/GenBank/DDBJ databases">
        <authorList>
            <person name="Li R."/>
            <person name="Bekaert M."/>
        </authorList>
    </citation>
    <scope>NUCLEOTIDE SEQUENCE [LARGE SCALE GENOMIC DNA]</scope>
    <source>
        <strain evidence="8">wild</strain>
    </source>
</reference>
<dbReference type="OrthoDB" id="10002605at2759"/>
<dbReference type="PROSITE" id="PS01359">
    <property type="entry name" value="ZF_PHD_1"/>
    <property type="match status" value="1"/>
</dbReference>
<evidence type="ECO:0000313" key="8">
    <source>
        <dbReference type="Proteomes" id="UP000507470"/>
    </source>
</evidence>
<dbReference type="Gene3D" id="3.30.40.10">
    <property type="entry name" value="Zinc/RING finger domain, C3HC4 (zinc finger)"/>
    <property type="match status" value="1"/>
</dbReference>
<feature type="region of interest" description="Disordered" evidence="5">
    <location>
        <begin position="177"/>
        <end position="216"/>
    </location>
</feature>
<protein>
    <recommendedName>
        <fullName evidence="6">PHD-type domain-containing protein</fullName>
    </recommendedName>
</protein>
<dbReference type="InterPro" id="IPR013083">
    <property type="entry name" value="Znf_RING/FYVE/PHD"/>
</dbReference>
<dbReference type="SMART" id="SM00249">
    <property type="entry name" value="PHD"/>
    <property type="match status" value="1"/>
</dbReference>
<dbReference type="PROSITE" id="PS50016">
    <property type="entry name" value="ZF_PHD_2"/>
    <property type="match status" value="1"/>
</dbReference>
<feature type="domain" description="PHD-type" evidence="6">
    <location>
        <begin position="112"/>
        <end position="165"/>
    </location>
</feature>
<dbReference type="InterPro" id="IPR011011">
    <property type="entry name" value="Znf_FYVE_PHD"/>
</dbReference>
<evidence type="ECO:0000256" key="2">
    <source>
        <dbReference type="ARBA" id="ARBA00022771"/>
    </source>
</evidence>
<keyword evidence="8" id="KW-1185">Reference proteome</keyword>
<dbReference type="EMBL" id="CACVKT020004820">
    <property type="protein sequence ID" value="CAC5391717.1"/>
    <property type="molecule type" value="Genomic_DNA"/>
</dbReference>
<evidence type="ECO:0000256" key="4">
    <source>
        <dbReference type="PROSITE-ProRule" id="PRU00146"/>
    </source>
</evidence>
<name>A0A6J8CA86_MYTCO</name>
<proteinExistence type="predicted"/>
<keyword evidence="2 4" id="KW-0863">Zinc-finger</keyword>
<organism evidence="7 8">
    <name type="scientific">Mytilus coruscus</name>
    <name type="common">Sea mussel</name>
    <dbReference type="NCBI Taxonomy" id="42192"/>
    <lineage>
        <taxon>Eukaryota</taxon>
        <taxon>Metazoa</taxon>
        <taxon>Spiralia</taxon>
        <taxon>Lophotrochozoa</taxon>
        <taxon>Mollusca</taxon>
        <taxon>Bivalvia</taxon>
        <taxon>Autobranchia</taxon>
        <taxon>Pteriomorphia</taxon>
        <taxon>Mytilida</taxon>
        <taxon>Mytiloidea</taxon>
        <taxon>Mytilidae</taxon>
        <taxon>Mytilinae</taxon>
        <taxon>Mytilus</taxon>
    </lineage>
</organism>
<evidence type="ECO:0000256" key="3">
    <source>
        <dbReference type="ARBA" id="ARBA00022833"/>
    </source>
</evidence>
<gene>
    <name evidence="7" type="ORF">MCOR_26712</name>
</gene>
<feature type="compositionally biased region" description="Polar residues" evidence="5">
    <location>
        <begin position="177"/>
        <end position="190"/>
    </location>
</feature>
<dbReference type="SUPFAM" id="SSF57903">
    <property type="entry name" value="FYVE/PHD zinc finger"/>
    <property type="match status" value="1"/>
</dbReference>
<keyword evidence="3" id="KW-0862">Zinc</keyword>
<dbReference type="AlphaFoldDB" id="A0A6J8CA86"/>
<evidence type="ECO:0000256" key="1">
    <source>
        <dbReference type="ARBA" id="ARBA00022723"/>
    </source>
</evidence>
<keyword evidence="1" id="KW-0479">Metal-binding</keyword>
<accession>A0A6J8CA86</accession>
<dbReference type="InterPro" id="IPR019786">
    <property type="entry name" value="Zinc_finger_PHD-type_CS"/>
</dbReference>
<sequence length="216" mass="24700">MDSTSGKISKCTINSYRTTSRILVNGSEINIFLQHILPSIQDYINKSSDLLDVANTGMAETMKKIEKNRNQTSEITVCTELIKTSEETSSTQNISQVQSVRQDMQMQDDINICLCPICKEESQENTIACDECNEWYHYSCLRLSTMEVNKMDPDTPYICDLCNYELLYENKDKANEETSYTQLPITTPIQNPERKSETNLMATQKQKNEDNISSDL</sequence>
<dbReference type="GO" id="GO:0008270">
    <property type="term" value="F:zinc ion binding"/>
    <property type="evidence" value="ECO:0007669"/>
    <property type="project" value="UniProtKB-KW"/>
</dbReference>
<evidence type="ECO:0000313" key="7">
    <source>
        <dbReference type="EMBL" id="CAC5391717.1"/>
    </source>
</evidence>
<evidence type="ECO:0000256" key="5">
    <source>
        <dbReference type="SAM" id="MobiDB-lite"/>
    </source>
</evidence>
<dbReference type="Proteomes" id="UP000507470">
    <property type="component" value="Unassembled WGS sequence"/>
</dbReference>